<dbReference type="EMBL" id="BAABIL010000518">
    <property type="protein sequence ID" value="GAA4991089.1"/>
    <property type="molecule type" value="Genomic_DNA"/>
</dbReference>
<comment type="caution">
    <text evidence="2">The sequence shown here is derived from an EMBL/GenBank/DDBJ whole genome shotgun (WGS) entry which is preliminary data.</text>
</comment>
<dbReference type="SUPFAM" id="SSF140453">
    <property type="entry name" value="EsxAB dimer-like"/>
    <property type="match status" value="1"/>
</dbReference>
<comment type="similarity">
    <text evidence="1">Belongs to the WXG100 family.</text>
</comment>
<evidence type="ECO:0000256" key="1">
    <source>
        <dbReference type="RuleBase" id="RU362001"/>
    </source>
</evidence>
<protein>
    <recommendedName>
        <fullName evidence="1">ESAT-6-like protein</fullName>
    </recommendedName>
</protein>
<gene>
    <name evidence="2" type="ORF">GCM10023225_29840</name>
</gene>
<dbReference type="Pfam" id="PF06013">
    <property type="entry name" value="WXG100"/>
    <property type="match status" value="1"/>
</dbReference>
<reference evidence="3" key="1">
    <citation type="journal article" date="2019" name="Int. J. Syst. Evol. Microbiol.">
        <title>The Global Catalogue of Microorganisms (GCM) 10K type strain sequencing project: providing services to taxonomists for standard genome sequencing and annotation.</title>
        <authorList>
            <consortium name="The Broad Institute Genomics Platform"/>
            <consortium name="The Broad Institute Genome Sequencing Center for Infectious Disease"/>
            <person name="Wu L."/>
            <person name="Ma J."/>
        </authorList>
    </citation>
    <scope>NUCLEOTIDE SEQUENCE [LARGE SCALE GENOMIC DNA]</scope>
    <source>
        <strain evidence="3">JCM 18126</strain>
    </source>
</reference>
<dbReference type="RefSeq" id="WP_345713485.1">
    <property type="nucleotide sequence ID" value="NZ_BAABIL010000518.1"/>
</dbReference>
<dbReference type="InterPro" id="IPR010310">
    <property type="entry name" value="T7SS_ESAT-6-like"/>
</dbReference>
<organism evidence="2 3">
    <name type="scientific">Kineococcus glutinatus</name>
    <dbReference type="NCBI Taxonomy" id="1070872"/>
    <lineage>
        <taxon>Bacteria</taxon>
        <taxon>Bacillati</taxon>
        <taxon>Actinomycetota</taxon>
        <taxon>Actinomycetes</taxon>
        <taxon>Kineosporiales</taxon>
        <taxon>Kineosporiaceae</taxon>
        <taxon>Kineococcus</taxon>
    </lineage>
</organism>
<accession>A0ABP9I9K7</accession>
<proteinExistence type="inferred from homology"/>
<dbReference type="InterPro" id="IPR036689">
    <property type="entry name" value="ESAT-6-like_sf"/>
</dbReference>
<name>A0ABP9I9K7_9ACTN</name>
<keyword evidence="3" id="KW-1185">Reference proteome</keyword>
<evidence type="ECO:0000313" key="3">
    <source>
        <dbReference type="Proteomes" id="UP001501195"/>
    </source>
</evidence>
<dbReference type="NCBIfam" id="TIGR03930">
    <property type="entry name" value="WXG100_ESAT6"/>
    <property type="match status" value="1"/>
</dbReference>
<sequence length="97" mass="10341">MANVNVTYDEMRGAADQLTNGQHEIEGQLQRLKALVNDLVASGYVTDRSSKAFQASYEQFDAGVKQTVAGLTGMSSYLKGAAQALEDTDVQLAAQLG</sequence>
<evidence type="ECO:0000313" key="2">
    <source>
        <dbReference type="EMBL" id="GAA4991089.1"/>
    </source>
</evidence>
<dbReference type="Proteomes" id="UP001501195">
    <property type="component" value="Unassembled WGS sequence"/>
</dbReference>
<dbReference type="Gene3D" id="1.10.287.1060">
    <property type="entry name" value="ESAT-6-like"/>
    <property type="match status" value="1"/>
</dbReference>